<organism evidence="6 7">
    <name type="scientific">Candidatus Geothrix skivensis</name>
    <dbReference type="NCBI Taxonomy" id="2954439"/>
    <lineage>
        <taxon>Bacteria</taxon>
        <taxon>Pseudomonadati</taxon>
        <taxon>Acidobacteriota</taxon>
        <taxon>Holophagae</taxon>
        <taxon>Holophagales</taxon>
        <taxon>Holophagaceae</taxon>
        <taxon>Geothrix</taxon>
    </lineage>
</organism>
<evidence type="ECO:0000256" key="3">
    <source>
        <dbReference type="ARBA" id="ARBA00022801"/>
    </source>
</evidence>
<comment type="similarity">
    <text evidence="1">Belongs to the arginase family. Agmatinase subfamily.</text>
</comment>
<comment type="caution">
    <text evidence="6">The sequence shown here is derived from an EMBL/GenBank/DDBJ whole genome shotgun (WGS) entry which is preliminary data.</text>
</comment>
<feature type="binding site" evidence="4">
    <location>
        <position position="244"/>
    </location>
    <ligand>
        <name>Mn(2+)</name>
        <dbReference type="ChEBI" id="CHEBI:29035"/>
        <label>1</label>
    </ligand>
</feature>
<dbReference type="InterPro" id="IPR023696">
    <property type="entry name" value="Ureohydrolase_dom_sf"/>
</dbReference>
<dbReference type="PANTHER" id="PTHR11358">
    <property type="entry name" value="ARGINASE/AGMATINASE"/>
    <property type="match status" value="1"/>
</dbReference>
<dbReference type="PANTHER" id="PTHR11358:SF26">
    <property type="entry name" value="GUANIDINO ACID HYDROLASE, MITOCHONDRIAL"/>
    <property type="match status" value="1"/>
</dbReference>
<evidence type="ECO:0000313" key="6">
    <source>
        <dbReference type="EMBL" id="MBK9796031.1"/>
    </source>
</evidence>
<keyword evidence="2 4" id="KW-0479">Metal-binding</keyword>
<name>A0A9D7SHD6_9BACT</name>
<feature type="binding site" evidence="4">
    <location>
        <position position="150"/>
    </location>
    <ligand>
        <name>Mn(2+)</name>
        <dbReference type="ChEBI" id="CHEBI:29035"/>
        <label>1</label>
    </ligand>
</feature>
<gene>
    <name evidence="6" type="ORF">IPP58_05960</name>
</gene>
<dbReference type="PROSITE" id="PS01053">
    <property type="entry name" value="ARGINASE_1"/>
    <property type="match status" value="1"/>
</dbReference>
<accession>A0A9D7SHD6</accession>
<dbReference type="PRINTS" id="PR00116">
    <property type="entry name" value="ARGINASE"/>
</dbReference>
<dbReference type="AlphaFoldDB" id="A0A9D7SHD6"/>
<evidence type="ECO:0000256" key="5">
    <source>
        <dbReference type="RuleBase" id="RU003684"/>
    </source>
</evidence>
<evidence type="ECO:0000256" key="4">
    <source>
        <dbReference type="PIRSR" id="PIRSR036979-1"/>
    </source>
</evidence>
<evidence type="ECO:0000256" key="1">
    <source>
        <dbReference type="ARBA" id="ARBA00009227"/>
    </source>
</evidence>
<keyword evidence="3 5" id="KW-0378">Hydrolase</keyword>
<evidence type="ECO:0000256" key="2">
    <source>
        <dbReference type="ARBA" id="ARBA00022723"/>
    </source>
</evidence>
<keyword evidence="4" id="KW-0464">Manganese</keyword>
<dbReference type="InterPro" id="IPR006035">
    <property type="entry name" value="Ureohydrolase"/>
</dbReference>
<dbReference type="InterPro" id="IPR020855">
    <property type="entry name" value="Ureohydrolase_Mn_BS"/>
</dbReference>
<comment type="cofactor">
    <cofactor evidence="4">
        <name>Mn(2+)</name>
        <dbReference type="ChEBI" id="CHEBI:29035"/>
    </cofactor>
    <text evidence="4">Binds 2 manganese ions per subunit.</text>
</comment>
<reference evidence="6" key="1">
    <citation type="submission" date="2020-10" db="EMBL/GenBank/DDBJ databases">
        <title>Connecting structure to function with the recovery of over 1000 high-quality activated sludge metagenome-assembled genomes encoding full-length rRNA genes using long-read sequencing.</title>
        <authorList>
            <person name="Singleton C.M."/>
            <person name="Petriglieri F."/>
            <person name="Kristensen J.M."/>
            <person name="Kirkegaard R.H."/>
            <person name="Michaelsen T.Y."/>
            <person name="Andersen M.H."/>
            <person name="Karst S.M."/>
            <person name="Dueholm M.S."/>
            <person name="Nielsen P.H."/>
            <person name="Albertsen M."/>
        </authorList>
    </citation>
    <scope>NUCLEOTIDE SEQUENCE</scope>
    <source>
        <strain evidence="6">Skiv_18-Q3-R9-52_MAXAC.067</strain>
    </source>
</reference>
<dbReference type="PIRSF" id="PIRSF036979">
    <property type="entry name" value="Arginase"/>
    <property type="match status" value="1"/>
</dbReference>
<proteinExistence type="inferred from homology"/>
<feature type="binding site" evidence="4">
    <location>
        <position position="242"/>
    </location>
    <ligand>
        <name>Mn(2+)</name>
        <dbReference type="ChEBI" id="CHEBI:29035"/>
        <label>1</label>
    </ligand>
</feature>
<sequence length="312" mass="32849">MSADVLMRGLRTGLTPFLGLPLCLDPRPATGVVLGVPCDAGVINRPGARLGPWALRAASMGLGTHPMPERLREGRPVLGPAATEGWLDGGNIPTLPFSLAGALEAVQATVGAWAMNGCRTLLLGGDHSLTLGALRALARQHGPLGLLHVDAHPDAADGAAWGTDIHHGTWLRQALEEGLLDPERVLQAGLRAPRFDDEELYFLRSAGVRMWTPTDLRDPLLAPTLYEDLASIGRGPAYLSLDLDALDPSLVPAVAEPVPGGLSLAETLGLIHAAREWPDPWLGADLMELAPTLEGAEASARIAVHLALHLLA</sequence>
<feature type="binding site" evidence="4">
    <location>
        <position position="152"/>
    </location>
    <ligand>
        <name>Mn(2+)</name>
        <dbReference type="ChEBI" id="CHEBI:29035"/>
        <label>1</label>
    </ligand>
</feature>
<dbReference type="Proteomes" id="UP000886657">
    <property type="component" value="Unassembled WGS sequence"/>
</dbReference>
<dbReference type="SUPFAM" id="SSF52768">
    <property type="entry name" value="Arginase/deacetylase"/>
    <property type="match status" value="1"/>
</dbReference>
<dbReference type="PROSITE" id="PS51409">
    <property type="entry name" value="ARGINASE_2"/>
    <property type="match status" value="1"/>
</dbReference>
<dbReference type="EMBL" id="JADKIO010000005">
    <property type="protein sequence ID" value="MBK9796031.1"/>
    <property type="molecule type" value="Genomic_DNA"/>
</dbReference>
<dbReference type="Pfam" id="PF00491">
    <property type="entry name" value="Arginase"/>
    <property type="match status" value="1"/>
</dbReference>
<dbReference type="GO" id="GO:0046872">
    <property type="term" value="F:metal ion binding"/>
    <property type="evidence" value="ECO:0007669"/>
    <property type="project" value="UniProtKB-KW"/>
</dbReference>
<dbReference type="GO" id="GO:0008783">
    <property type="term" value="F:agmatinase activity"/>
    <property type="evidence" value="ECO:0007669"/>
    <property type="project" value="TreeGrafter"/>
</dbReference>
<feature type="binding site" evidence="4">
    <location>
        <position position="127"/>
    </location>
    <ligand>
        <name>Mn(2+)</name>
        <dbReference type="ChEBI" id="CHEBI:29035"/>
        <label>1</label>
    </ligand>
</feature>
<protein>
    <submittedName>
        <fullName evidence="6">Arginase family protein</fullName>
    </submittedName>
</protein>
<dbReference type="Gene3D" id="3.40.800.10">
    <property type="entry name" value="Ureohydrolase domain"/>
    <property type="match status" value="1"/>
</dbReference>
<evidence type="ECO:0000313" key="7">
    <source>
        <dbReference type="Proteomes" id="UP000886657"/>
    </source>
</evidence>
<feature type="binding site" evidence="4">
    <location>
        <position position="154"/>
    </location>
    <ligand>
        <name>Mn(2+)</name>
        <dbReference type="ChEBI" id="CHEBI:29035"/>
        <label>1</label>
    </ligand>
</feature>
<dbReference type="GO" id="GO:0033389">
    <property type="term" value="P:putrescine biosynthetic process from arginine, via agmatine"/>
    <property type="evidence" value="ECO:0007669"/>
    <property type="project" value="TreeGrafter"/>
</dbReference>